<dbReference type="Gene3D" id="2.40.330.10">
    <property type="entry name" value="DNA-binding pseudobarrel domain"/>
    <property type="match status" value="1"/>
</dbReference>
<dbReference type="PROSITE" id="PS51745">
    <property type="entry name" value="PB1"/>
    <property type="match status" value="1"/>
</dbReference>
<comment type="subcellular location">
    <subcellularLocation>
        <location evidence="1 9">Nucleus</location>
    </subcellularLocation>
</comment>
<evidence type="ECO:0000259" key="10">
    <source>
        <dbReference type="PROSITE" id="PS50863"/>
    </source>
</evidence>
<evidence type="ECO:0000256" key="4">
    <source>
        <dbReference type="ARBA" id="ARBA00023015"/>
    </source>
</evidence>
<dbReference type="InterPro" id="IPR044835">
    <property type="entry name" value="ARF_plant"/>
</dbReference>
<dbReference type="InterPro" id="IPR003340">
    <property type="entry name" value="B3_DNA-bd"/>
</dbReference>
<dbReference type="GO" id="GO:0003677">
    <property type="term" value="F:DNA binding"/>
    <property type="evidence" value="ECO:0007669"/>
    <property type="project" value="UniProtKB-KW"/>
</dbReference>
<dbReference type="FunFam" id="2.40.330.10:FF:000001">
    <property type="entry name" value="Auxin response factor"/>
    <property type="match status" value="1"/>
</dbReference>
<dbReference type="GO" id="GO:0006355">
    <property type="term" value="P:regulation of DNA-templated transcription"/>
    <property type="evidence" value="ECO:0007669"/>
    <property type="project" value="InterPro"/>
</dbReference>
<dbReference type="PANTHER" id="PTHR31384:SF8">
    <property type="entry name" value="AUXIN RESPONSE FACTOR 11"/>
    <property type="match status" value="1"/>
</dbReference>
<dbReference type="InterPro" id="IPR015300">
    <property type="entry name" value="DNA-bd_pseudobarrel_sf"/>
</dbReference>
<keyword evidence="6 9" id="KW-0804">Transcription</keyword>
<dbReference type="InterPro" id="IPR053793">
    <property type="entry name" value="PB1-like"/>
</dbReference>
<dbReference type="InterPro" id="IPR033389">
    <property type="entry name" value="AUX/IAA_dom"/>
</dbReference>
<comment type="similarity">
    <text evidence="2 9">Belongs to the ARF family.</text>
</comment>
<dbReference type="PANTHER" id="PTHR31384">
    <property type="entry name" value="AUXIN RESPONSE FACTOR 4-RELATED"/>
    <property type="match status" value="1"/>
</dbReference>
<dbReference type="GO" id="GO:0005634">
    <property type="term" value="C:nucleus"/>
    <property type="evidence" value="ECO:0007669"/>
    <property type="project" value="UniProtKB-SubCell"/>
</dbReference>
<dbReference type="SUPFAM" id="SSF54277">
    <property type="entry name" value="CAD &amp; PB1 domains"/>
    <property type="match status" value="1"/>
</dbReference>
<evidence type="ECO:0000259" key="11">
    <source>
        <dbReference type="PROSITE" id="PS51745"/>
    </source>
</evidence>
<comment type="caution">
    <text evidence="12">The sequence shown here is derived from an EMBL/GenBank/DDBJ whole genome shotgun (WGS) entry which is preliminary data.</text>
</comment>
<reference evidence="12 13" key="1">
    <citation type="submission" date="2024-01" db="EMBL/GenBank/DDBJ databases">
        <authorList>
            <person name="Waweru B."/>
        </authorList>
    </citation>
    <scope>NUCLEOTIDE SEQUENCE [LARGE SCALE GENOMIC DNA]</scope>
</reference>
<dbReference type="FunFam" id="2.30.30.1040:FF:000001">
    <property type="entry name" value="Auxin response factor"/>
    <property type="match status" value="1"/>
</dbReference>
<sequence>MGVGGDDLYTELWKACAGPLVDVPKAGERVFYFPQGHMEQLEASTNQELNQQIPRFNLHPKILCRVVNIQLLAEQDTDEVYAQITLHPEVDQTEPTSPDPCPPEPAKPTVHSFCKILTASDTSTHGGFSVLRKHATECLPPLDMSQATPTQELAARDLHGYEWRFKHIFRGQPRRHLLTTGWSTFVTSKRLVAGDAFVFLRGDNGELRVGVRRLARQQSSIPSSVISSQSMHLGVLATASHAVLTQTLFVVYYKPRTNQYIIGLNKYLEAVKNGFSVGMRFKMRFEGEDSPERRFTGTIVGVGDISPEWSGSIWRSLKIQWDEPATIQRPERVSPWDIEPFAAPASPNFTQQAVKSKRPRPVDIPTSEITTNSAASAFWYHGSTQSHELAHLGSTSEVQSSESHVWAMRQTEIDSNLLHNSSSACNSRARPEGIWPSSPHASASLNFFPDSTGDGKFATRSIISGFASPIPSRQSNGLINEKAEKGRKYENSVGCRLFGIDLTSNSGIAAPPEKEPAYPIVDSNGTKGLVPAASEVEKAQTMDVSMSSKEQKQVVSEALAKESQSKQGSTASTRTRTKVQMQGVAVGRALDLTVLKGYRDLINDLEKMFEIEGELSTRQRWAVVFTDDEGDMMLVGDDPWPEFCKMVKKIFIYSTEEVKKMGTKCKLPASSFEGEGTVVSMESEHSSHLFGRGVEGRKYVGSLDSSNFICETSFENWTMGYGHDLAPFWDNVEALFAFLFIVAFYIFKDGLENVLIAVVIFTLPWEKLAVQVEKEKKIEILRAVKSNRQ</sequence>
<dbReference type="GO" id="GO:0009734">
    <property type="term" value="P:auxin-activated signaling pathway"/>
    <property type="evidence" value="ECO:0007669"/>
    <property type="project" value="UniProtKB-KW"/>
</dbReference>
<evidence type="ECO:0000256" key="5">
    <source>
        <dbReference type="ARBA" id="ARBA00023125"/>
    </source>
</evidence>
<comment type="function">
    <text evidence="9">Auxin response factors (ARFs) are transcriptional factors that bind specifically to the DNA sequence 5'-TGTCTC-3' found in the auxin-responsive promoter elements (AuxREs).</text>
</comment>
<dbReference type="PROSITE" id="PS50863">
    <property type="entry name" value="B3"/>
    <property type="match status" value="1"/>
</dbReference>
<evidence type="ECO:0000256" key="1">
    <source>
        <dbReference type="ARBA" id="ARBA00004123"/>
    </source>
</evidence>
<keyword evidence="7 9" id="KW-0539">Nucleus</keyword>
<evidence type="ECO:0000256" key="9">
    <source>
        <dbReference type="RuleBase" id="RU004561"/>
    </source>
</evidence>
<feature type="domain" description="PB1" evidence="11">
    <location>
        <begin position="574"/>
        <end position="655"/>
    </location>
</feature>
<dbReference type="FunFam" id="3.10.20.90:FF:000047">
    <property type="entry name" value="Auxin response factor"/>
    <property type="match status" value="1"/>
</dbReference>
<keyword evidence="13" id="KW-1185">Reference proteome</keyword>
<name>A0AAV1SB82_9ROSI</name>
<dbReference type="Gene3D" id="2.30.30.1040">
    <property type="match status" value="1"/>
</dbReference>
<dbReference type="SMART" id="SM01019">
    <property type="entry name" value="B3"/>
    <property type="match status" value="1"/>
</dbReference>
<dbReference type="SUPFAM" id="SSF101936">
    <property type="entry name" value="DNA-binding pseudobarrel domain"/>
    <property type="match status" value="1"/>
</dbReference>
<dbReference type="Pfam" id="PF02309">
    <property type="entry name" value="AUX_IAA"/>
    <property type="match status" value="2"/>
</dbReference>
<gene>
    <name evidence="12" type="ORF">DCAF_LOCUS21405</name>
</gene>
<evidence type="ECO:0000256" key="8">
    <source>
        <dbReference type="ARBA" id="ARBA00023294"/>
    </source>
</evidence>
<dbReference type="Pfam" id="PF02362">
    <property type="entry name" value="B3"/>
    <property type="match status" value="1"/>
</dbReference>
<dbReference type="Pfam" id="PF06507">
    <property type="entry name" value="ARF_AD"/>
    <property type="match status" value="1"/>
</dbReference>
<dbReference type="Proteomes" id="UP001314170">
    <property type="component" value="Unassembled WGS sequence"/>
</dbReference>
<feature type="domain" description="TF-B3" evidence="10">
    <location>
        <begin position="113"/>
        <end position="215"/>
    </location>
</feature>
<dbReference type="CDD" id="cd10017">
    <property type="entry name" value="B3_DNA"/>
    <property type="match status" value="1"/>
</dbReference>
<keyword evidence="8 9" id="KW-0927">Auxin signaling pathway</keyword>
<dbReference type="InterPro" id="IPR010525">
    <property type="entry name" value="ARF_dom"/>
</dbReference>
<evidence type="ECO:0000313" key="12">
    <source>
        <dbReference type="EMBL" id="CAK7348701.1"/>
    </source>
</evidence>
<dbReference type="Gene3D" id="3.10.20.90">
    <property type="entry name" value="Phosphatidylinositol 3-kinase Catalytic Subunit, Chain A, domain 1"/>
    <property type="match status" value="1"/>
</dbReference>
<proteinExistence type="inferred from homology"/>
<keyword evidence="5 9" id="KW-0238">DNA-binding</keyword>
<keyword evidence="4 9" id="KW-0805">Transcription regulation</keyword>
<protein>
    <recommendedName>
        <fullName evidence="9">Auxin response factor</fullName>
    </recommendedName>
</protein>
<evidence type="ECO:0000256" key="6">
    <source>
        <dbReference type="ARBA" id="ARBA00023163"/>
    </source>
</evidence>
<evidence type="ECO:0000313" key="13">
    <source>
        <dbReference type="Proteomes" id="UP001314170"/>
    </source>
</evidence>
<comment type="subunit">
    <text evidence="3 9">Homodimers and heterodimers.</text>
</comment>
<evidence type="ECO:0000256" key="2">
    <source>
        <dbReference type="ARBA" id="ARBA00007853"/>
    </source>
</evidence>
<evidence type="ECO:0000256" key="3">
    <source>
        <dbReference type="ARBA" id="ARBA00011726"/>
    </source>
</evidence>
<accession>A0AAV1SB82</accession>
<organism evidence="12 13">
    <name type="scientific">Dovyalis caffra</name>
    <dbReference type="NCBI Taxonomy" id="77055"/>
    <lineage>
        <taxon>Eukaryota</taxon>
        <taxon>Viridiplantae</taxon>
        <taxon>Streptophyta</taxon>
        <taxon>Embryophyta</taxon>
        <taxon>Tracheophyta</taxon>
        <taxon>Spermatophyta</taxon>
        <taxon>Magnoliopsida</taxon>
        <taxon>eudicotyledons</taxon>
        <taxon>Gunneridae</taxon>
        <taxon>Pentapetalae</taxon>
        <taxon>rosids</taxon>
        <taxon>fabids</taxon>
        <taxon>Malpighiales</taxon>
        <taxon>Salicaceae</taxon>
        <taxon>Flacourtieae</taxon>
        <taxon>Dovyalis</taxon>
    </lineage>
</organism>
<dbReference type="EMBL" id="CAWUPB010001173">
    <property type="protein sequence ID" value="CAK7348701.1"/>
    <property type="molecule type" value="Genomic_DNA"/>
</dbReference>
<evidence type="ECO:0000256" key="7">
    <source>
        <dbReference type="ARBA" id="ARBA00023242"/>
    </source>
</evidence>
<dbReference type="AlphaFoldDB" id="A0AAV1SB82"/>